<reference evidence="3" key="2">
    <citation type="journal article" date="2021" name="Microbiome">
        <title>Successional dynamics and alternative stable states in a saline activated sludge microbial community over 9 years.</title>
        <authorList>
            <person name="Wang Y."/>
            <person name="Ye J."/>
            <person name="Ju F."/>
            <person name="Liu L."/>
            <person name="Boyd J.A."/>
            <person name="Deng Y."/>
            <person name="Parks D.H."/>
            <person name="Jiang X."/>
            <person name="Yin X."/>
            <person name="Woodcroft B.J."/>
            <person name="Tyson G.W."/>
            <person name="Hugenholtz P."/>
            <person name="Polz M.F."/>
            <person name="Zhang T."/>
        </authorList>
    </citation>
    <scope>NUCLEOTIDE SEQUENCE</scope>
    <source>
        <strain evidence="3">HKST-UBA14</strain>
    </source>
</reference>
<comment type="caution">
    <text evidence="3">The sequence shown here is derived from an EMBL/GenBank/DDBJ whole genome shotgun (WGS) entry which is preliminary data.</text>
</comment>
<keyword evidence="1" id="KW-0175">Coiled coil</keyword>
<feature type="non-terminal residue" evidence="3">
    <location>
        <position position="1150"/>
    </location>
</feature>
<evidence type="ECO:0000256" key="1">
    <source>
        <dbReference type="SAM" id="Coils"/>
    </source>
</evidence>
<dbReference type="AlphaFoldDB" id="A0A955L6B0"/>
<feature type="coiled-coil region" evidence="1">
    <location>
        <begin position="44"/>
        <end position="71"/>
    </location>
</feature>
<name>A0A955L6B0_9BACT</name>
<reference evidence="3" key="1">
    <citation type="submission" date="2020-04" db="EMBL/GenBank/DDBJ databases">
        <authorList>
            <person name="Zhang T."/>
        </authorList>
    </citation>
    <scope>NUCLEOTIDE SEQUENCE</scope>
    <source>
        <strain evidence="3">HKST-UBA14</strain>
    </source>
</reference>
<dbReference type="Proteomes" id="UP000783287">
    <property type="component" value="Unassembled WGS sequence"/>
</dbReference>
<feature type="region of interest" description="Disordered" evidence="2">
    <location>
        <begin position="1"/>
        <end position="40"/>
    </location>
</feature>
<sequence>MAIRPTTPEFVIPGKGKTGNDSEKDNGLVSPAFKKQENDPEVQRALAAARAAELKAKIEASQDKKAKVSKVKQLIGLFRAYAPKSERKLKDEVVDQVSDIARRVDQADDETLSRYEQTVKEKLQLVENDQVAEILEEVAELDKLEQARPELTRLDNLSSSKKKMVSELSDGSEKKSREVEKSMVAAANLLQEKTKDIPESKTIVEAIKDTMVSIRVELGKKFQGWSENEVKAYLARAYKGDITKIEAKLAQIMPEDSEIRAEEIEREVKKAEEQEPVVALKVKEVLAPKSEADLADQMKEVGREALNALVESYQPTDEDTHQTRTAIAKQKVSYRFNRALNFDPAVNGVSEYVISDEQIDAMVDDAYSETGLDPEKISTRSLTKKKTEFEIGATKNALKRRMSALNKQREVYLEGAFEASDELEHIKPQIPPASEDEEGTINANLEKFHTLDIEQQRTIEAAGTMRLRNYLIEQGLNKKRQLLEGGEYAHTVDEVMDELRGASLDDITVEFTDEGIAVLRFTNIEDLAKFDQTIDKNGKLVYQNYQYDHETYENPDNQQFVLGTAFVQEGFFATHVDGDAILDEHEQAHLKKEYDRQIRLDYIENRTRESIAEYLIERSADSDFNFGDDLEKLSDHIGFVLKQEDMENARGWGFDVDMLKQINQLVEKGEAGELEGDEAKMYRYFNRMKSVAEAMATEASQKAHSEELGTSLMTLPMYNETSLTLASAGIFKDGEKKYDTSKETHLASLALVRYLNTLADNNRELFVEKQLAIAGLVLRKDKLTLHDVASIIQEIETNELFAGLAPERTENFDEEAQKYVNADIDDTVKMQAFFDAYGLENHPGNISLTSEEFNLLYRLFILEGKVPSFEPTELEVTEEQIHEFDETPNFSHHSFMRQYFQDPTHGIFSRDLHRPTLFPVLVTRGAPWPLRSFDLPGTGDKGFATIAHFLPQGLRNFMYFGNEGLEKIDPDKIIPFGLADNPRLAGVVEWLKGFNKYEDPKHLRQLGAFERYVLNIQTTRGTIVNTLHVTNNQADLALTKIGGIEVDWYKGQQTFRIEDLNEKDEYRGNKSLDMFVRSTRTRPNLLARELGKVNQNETITVAGSATPVTWPPAGSNEIITKGTITDGLMDEILGTMYATEITAGSSAKDR</sequence>
<gene>
    <name evidence="3" type="ORF">KC909_03720</name>
</gene>
<evidence type="ECO:0000256" key="2">
    <source>
        <dbReference type="SAM" id="MobiDB-lite"/>
    </source>
</evidence>
<organism evidence="3 4">
    <name type="scientific">Candidatus Dojkabacteria bacterium</name>
    <dbReference type="NCBI Taxonomy" id="2099670"/>
    <lineage>
        <taxon>Bacteria</taxon>
        <taxon>Candidatus Dojkabacteria</taxon>
    </lineage>
</organism>
<proteinExistence type="predicted"/>
<accession>A0A955L6B0</accession>
<protein>
    <submittedName>
        <fullName evidence="3">Uncharacterized protein</fullName>
    </submittedName>
</protein>
<dbReference type="EMBL" id="JAGQLK010000071">
    <property type="protein sequence ID" value="MCA9383448.1"/>
    <property type="molecule type" value="Genomic_DNA"/>
</dbReference>
<evidence type="ECO:0000313" key="4">
    <source>
        <dbReference type="Proteomes" id="UP000783287"/>
    </source>
</evidence>
<evidence type="ECO:0000313" key="3">
    <source>
        <dbReference type="EMBL" id="MCA9383448.1"/>
    </source>
</evidence>